<evidence type="ECO:0000313" key="3">
    <source>
        <dbReference type="Proteomes" id="UP001152320"/>
    </source>
</evidence>
<reference evidence="2" key="1">
    <citation type="submission" date="2021-10" db="EMBL/GenBank/DDBJ databases">
        <title>Tropical sea cucumber genome reveals ecological adaptation and Cuvierian tubules defense mechanism.</title>
        <authorList>
            <person name="Chen T."/>
        </authorList>
    </citation>
    <scope>NUCLEOTIDE SEQUENCE</scope>
    <source>
        <strain evidence="2">Nanhai2018</strain>
        <tissue evidence="2">Muscle</tissue>
    </source>
</reference>
<evidence type="ECO:0000256" key="1">
    <source>
        <dbReference type="SAM" id="SignalP"/>
    </source>
</evidence>
<dbReference type="SUPFAM" id="SSF53474">
    <property type="entry name" value="alpha/beta-Hydrolases"/>
    <property type="match status" value="1"/>
</dbReference>
<sequence>MKLSVKMLWLALFAVLVAKVSSNALDDYIAMPDPTYTYRILPDSTRTVKGEYTAFVLNMTSQTWLTVLVAKVSSNALDDYIAMPDPTYTYRILPDSTRTVKGEYTAFVLNMTSQTWLTAKDSSQPVWWHYLTIMVPDTVLYSDSAFLYITGGSNRDHTPPDPLKDEEAILLSKAVVKTGMVGGVLRQVPNQPITFPAAVRAMDTITEFANRDISKFFVAGASKRGWTTWTTAAVDKRVIGIAPLVLDCLNFRANLHHMFRSLGGWTFAFEPYWSEDVCKYIDSPGLDEMAELVDPYSYIDRLTMPKYVVTAGGDEFFLPDDSHYYYNDMKGPTYLRIHANAEHSLILHHLNLMEELSSFMLTVLEKIPLPQLSWDRYENQTHGIIRFYTDLTPIKITAYQATTLTQERRDFRLARAAAVNSTEPAIQPVFYKPFTPSNPTKGTYVAELLKPALGWTCFFIVAEYPGPRGTTVAFTSEANIVPDIFPFPQCKGDGCIGTLV</sequence>
<dbReference type="AlphaFoldDB" id="A0A9Q1H8T1"/>
<dbReference type="Proteomes" id="UP001152320">
    <property type="component" value="Chromosome 8"/>
</dbReference>
<evidence type="ECO:0000313" key="2">
    <source>
        <dbReference type="EMBL" id="KAJ8036825.1"/>
    </source>
</evidence>
<dbReference type="Pfam" id="PF10142">
    <property type="entry name" value="PhoPQ_related"/>
    <property type="match status" value="2"/>
</dbReference>
<dbReference type="PANTHER" id="PTHR31497:SF0">
    <property type="entry name" value="AUTOCRINE PROLIFERATION REPRESSOR PROTEIN A"/>
    <property type="match status" value="1"/>
</dbReference>
<organism evidence="2 3">
    <name type="scientific">Holothuria leucospilota</name>
    <name type="common">Black long sea cucumber</name>
    <name type="synonym">Mertensiothuria leucospilota</name>
    <dbReference type="NCBI Taxonomy" id="206669"/>
    <lineage>
        <taxon>Eukaryota</taxon>
        <taxon>Metazoa</taxon>
        <taxon>Echinodermata</taxon>
        <taxon>Eleutherozoa</taxon>
        <taxon>Echinozoa</taxon>
        <taxon>Holothuroidea</taxon>
        <taxon>Aspidochirotacea</taxon>
        <taxon>Aspidochirotida</taxon>
        <taxon>Holothuriidae</taxon>
        <taxon>Holothuria</taxon>
    </lineage>
</organism>
<dbReference type="InterPro" id="IPR029058">
    <property type="entry name" value="AB_hydrolase_fold"/>
</dbReference>
<dbReference type="PANTHER" id="PTHR31497">
    <property type="entry name" value="AUTOCRINE PROLIFERATION REPRESSOR PROTEIN A"/>
    <property type="match status" value="1"/>
</dbReference>
<feature type="signal peptide" evidence="1">
    <location>
        <begin position="1"/>
        <end position="22"/>
    </location>
</feature>
<keyword evidence="3" id="KW-1185">Reference proteome</keyword>
<dbReference type="Gene3D" id="3.40.50.1820">
    <property type="entry name" value="alpha/beta hydrolase"/>
    <property type="match status" value="1"/>
</dbReference>
<comment type="caution">
    <text evidence="2">The sequence shown here is derived from an EMBL/GenBank/DDBJ whole genome shotgun (WGS) entry which is preliminary data.</text>
</comment>
<dbReference type="InterPro" id="IPR009199">
    <property type="entry name" value="PhoPQ-act_pathogen-rel_PqaA"/>
</dbReference>
<gene>
    <name evidence="2" type="ORF">HOLleu_17468</name>
</gene>
<dbReference type="EMBL" id="JAIZAY010000008">
    <property type="protein sequence ID" value="KAJ8036825.1"/>
    <property type="molecule type" value="Genomic_DNA"/>
</dbReference>
<feature type="chain" id="PRO_5040506322" evidence="1">
    <location>
        <begin position="23"/>
        <end position="500"/>
    </location>
</feature>
<accession>A0A9Q1H8T1</accession>
<keyword evidence="1" id="KW-0732">Signal</keyword>
<dbReference type="OrthoDB" id="2020799at2759"/>
<name>A0A9Q1H8T1_HOLLE</name>
<proteinExistence type="predicted"/>
<protein>
    <submittedName>
        <fullName evidence="2">Autocrine proliferation repressor protein A</fullName>
    </submittedName>
</protein>